<evidence type="ECO:0000313" key="1">
    <source>
        <dbReference type="EMBL" id="KAH9792233.1"/>
    </source>
</evidence>
<keyword evidence="2" id="KW-1185">Reference proteome</keyword>
<evidence type="ECO:0000313" key="2">
    <source>
        <dbReference type="Proteomes" id="UP000829398"/>
    </source>
</evidence>
<comment type="caution">
    <text evidence="1">The sequence shown here is derived from an EMBL/GenBank/DDBJ whole genome shotgun (WGS) entry which is preliminary data.</text>
</comment>
<reference evidence="2" key="1">
    <citation type="journal article" date="2023" name="Hortic. Res.">
        <title>A chromosome-level phased genome enabling allele-level studies in sweet orange: a case study on citrus Huanglongbing tolerance.</title>
        <authorList>
            <person name="Wu B."/>
            <person name="Yu Q."/>
            <person name="Deng Z."/>
            <person name="Duan Y."/>
            <person name="Luo F."/>
            <person name="Gmitter F. Jr."/>
        </authorList>
    </citation>
    <scope>NUCLEOTIDE SEQUENCE [LARGE SCALE GENOMIC DNA]</scope>
    <source>
        <strain evidence="2">cv. Valencia</strain>
    </source>
</reference>
<dbReference type="EMBL" id="CM039171">
    <property type="protein sequence ID" value="KAH9792233.1"/>
    <property type="molecule type" value="Genomic_DNA"/>
</dbReference>
<sequence>MRIYLQALDYEILEVVCDGPFMPMFKNEVGDDIPKPSSQWSELEKRKMSLNSKAMNALFCALDKKEFHRVSSCESAQEIWNKLEVVYEGTNQVKESKINRYTRQYELFQMEQNENVYSMYTRFTDIVNTLGALGKTFSNSEKVKKVIRSLPKEWRPKRTAIEEAKNLNALPLDDLIGSLISYEEDLAAEKGDEEKKKSIALKASKFESDEENEPNDEELAMLARRFRKFFKKTGERRRFRNFKNQKEKKETIICYECKRPGHIRSECPLFNKLKKKVTVATWDDSNEDSSDEDELHEVSNLALMAIGDDDDLNEVSDPTYDELYDAFKELHDELMKISKKNACLKKKMLELTNEKDALEKCNNEKIKELELENKMLHDKTLALKEYIGWKPKHADYWSKGRSSRHYFGLTTPRTSLPTMVSEPQTYQSGGQVLVLALDNEGSFSSDGSWSCWRCWLKGRKSALDQGCRLLIVAVTYFSTREMERITQEGSSFELEEYMNSSCFFGHRYLEILLLVWVVETLKGPRLSNQSLRDPAKWVTNSLRTDSMVAPDLIIWRSTQDDISVNFSLHLTVRMSSNVIHGPFDGLYVFELEAEVVDEWRIQLAHQCLKVFQSMILVGMVVLVLFLQVVPSKVYGNFNVMGSILMHGLFYTWIEMVVRPNLNKTPYELCKDRKPNIGYFKVFECKCFILNTKDNLGKFDPKSDVGIFLGYSNSSKAYRVYNKRTLVVKESMHVIFDESNTSSAEKGIIYDDADGELQEESSKDKQENAPQRNQEDEQEEQTNMEQHEGTSQALPKEWRYVSSHPKDVILGDPSRGVTTRSSLRNTCEHNAFISQIESKSFADAENDESWIMAMQEELNQFERNNVWELVPKPEHQSIIGTKWVFRNKMDESGVVVRNKARLVAQGYNQEERIDFDETFALVARLKSIRMLFAFGLNLYTARKELHFSQFTHIEGVRNIYRRHDLSDEVCSLSFRSQLLPFQVCILHSILQNMITLRHGHVDEVTRLDVGLLDSLIRGRQVHLSFTIVRHMLSTTAVSNKSLTYGSIISKILRYFHVPLTEPVYVETKKLAPDDNHMLNDVYSEDELPDFRLGARPCAPRRAAAAAIASFQDDEPTDPAKLAMPLAASTVPKDRIQQLFDKVDVLSQQQQ</sequence>
<accession>A0ACB8N2W2</accession>
<proteinExistence type="predicted"/>
<dbReference type="Proteomes" id="UP000829398">
    <property type="component" value="Chromosome 2"/>
</dbReference>
<protein>
    <submittedName>
        <fullName evidence="1">Uncharacterized protein</fullName>
    </submittedName>
</protein>
<organism evidence="1 2">
    <name type="scientific">Citrus sinensis</name>
    <name type="common">Sweet orange</name>
    <name type="synonym">Citrus aurantium var. sinensis</name>
    <dbReference type="NCBI Taxonomy" id="2711"/>
    <lineage>
        <taxon>Eukaryota</taxon>
        <taxon>Viridiplantae</taxon>
        <taxon>Streptophyta</taxon>
        <taxon>Embryophyta</taxon>
        <taxon>Tracheophyta</taxon>
        <taxon>Spermatophyta</taxon>
        <taxon>Magnoliopsida</taxon>
        <taxon>eudicotyledons</taxon>
        <taxon>Gunneridae</taxon>
        <taxon>Pentapetalae</taxon>
        <taxon>rosids</taxon>
        <taxon>malvids</taxon>
        <taxon>Sapindales</taxon>
        <taxon>Rutaceae</taxon>
        <taxon>Aurantioideae</taxon>
        <taxon>Citrus</taxon>
    </lineage>
</organism>
<name>A0ACB8N2W2_CITSI</name>
<gene>
    <name evidence="1" type="ORF">KPL71_004036</name>
</gene>